<accession>A0A1M5BLW5</accession>
<dbReference type="EMBL" id="FQVD01000019">
    <property type="protein sequence ID" value="SHF43396.1"/>
    <property type="molecule type" value="Genomic_DNA"/>
</dbReference>
<dbReference type="Gene3D" id="2.180.10.10">
    <property type="entry name" value="RHS repeat-associated core"/>
    <property type="match status" value="1"/>
</dbReference>
<proteinExistence type="predicted"/>
<evidence type="ECO:0000313" key="1">
    <source>
        <dbReference type="EMBL" id="SHF43396.1"/>
    </source>
</evidence>
<gene>
    <name evidence="1" type="ORF">SAMN05444349_11961</name>
</gene>
<dbReference type="Proteomes" id="UP000184436">
    <property type="component" value="Unassembled WGS sequence"/>
</dbReference>
<dbReference type="PANTHER" id="PTHR32305:SF15">
    <property type="entry name" value="PROTEIN RHSA-RELATED"/>
    <property type="match status" value="1"/>
</dbReference>
<dbReference type="Pfam" id="PF15659">
    <property type="entry name" value="Toxin-JAB1"/>
    <property type="match status" value="1"/>
</dbReference>
<keyword evidence="2" id="KW-1185">Reference proteome</keyword>
<dbReference type="InterPro" id="IPR028218">
    <property type="entry name" value="Toxin-JAB1"/>
</dbReference>
<organism evidence="1 2">
    <name type="scientific">Bacteroides faecichinchillae</name>
    <dbReference type="NCBI Taxonomy" id="871325"/>
    <lineage>
        <taxon>Bacteria</taxon>
        <taxon>Pseudomonadati</taxon>
        <taxon>Bacteroidota</taxon>
        <taxon>Bacteroidia</taxon>
        <taxon>Bacteroidales</taxon>
        <taxon>Bacteroidaceae</taxon>
        <taxon>Bacteroides</taxon>
    </lineage>
</organism>
<name>A0A1M5BLW5_9BACE</name>
<dbReference type="STRING" id="871325.SAMN05444349_11961"/>
<dbReference type="PANTHER" id="PTHR32305">
    <property type="match status" value="1"/>
</dbReference>
<reference evidence="1 2" key="1">
    <citation type="submission" date="2016-11" db="EMBL/GenBank/DDBJ databases">
        <authorList>
            <person name="Jaros S."/>
            <person name="Januszkiewicz K."/>
            <person name="Wedrychowicz H."/>
        </authorList>
    </citation>
    <scope>NUCLEOTIDE SEQUENCE [LARGE SCALE GENOMIC DNA]</scope>
    <source>
        <strain evidence="1 2">DSM 26883</strain>
    </source>
</reference>
<sequence length="282" mass="32421">MRTIRLGGTFTSTNSVQPYKYNGKELDTRNGLNCYDYGARHYDAAIGRWHVVDPMSEKYYLTDPYVYCGNNPIKRIDPSGMWYTGYTVDENGFFRKVNDIGGNRYDVLYNMKLFSPDRIEDYDESGDKTGIKISKGILIEESVNHNFSAKTITGVLHTLDGYETGEKVSNHSYEIKNDEEAQAIMNFLDKNTKVEWGNTFMMDGQGNKINLLGTSHEATTIRMGFYQKQKYLDRGFRVIRDDHIHPFSVNASDSDKGHASNILTRSPQAKFRVLFQGKYYKY</sequence>
<dbReference type="InterPro" id="IPR050708">
    <property type="entry name" value="T6SS_VgrG/RHS"/>
</dbReference>
<dbReference type="NCBIfam" id="TIGR03696">
    <property type="entry name" value="Rhs_assc_core"/>
    <property type="match status" value="1"/>
</dbReference>
<dbReference type="AlphaFoldDB" id="A0A1M5BLW5"/>
<dbReference type="InterPro" id="IPR022385">
    <property type="entry name" value="Rhs_assc_core"/>
</dbReference>
<evidence type="ECO:0000313" key="2">
    <source>
        <dbReference type="Proteomes" id="UP000184436"/>
    </source>
</evidence>
<protein>
    <submittedName>
        <fullName evidence="1">RHS repeat-associated core domain-containing protein</fullName>
    </submittedName>
</protein>